<organism evidence="2 3">
    <name type="scientific">Candidatus Electrothrix aarhusensis</name>
    <dbReference type="NCBI Taxonomy" id="1859131"/>
    <lineage>
        <taxon>Bacteria</taxon>
        <taxon>Pseudomonadati</taxon>
        <taxon>Thermodesulfobacteriota</taxon>
        <taxon>Desulfobulbia</taxon>
        <taxon>Desulfobulbales</taxon>
        <taxon>Desulfobulbaceae</taxon>
        <taxon>Candidatus Electrothrix</taxon>
    </lineage>
</organism>
<feature type="chain" id="PRO_5019526748" description="DUF3124 domain-containing protein" evidence="1">
    <location>
        <begin position="30"/>
        <end position="181"/>
    </location>
</feature>
<comment type="caution">
    <text evidence="2">The sequence shown here is derived from an EMBL/GenBank/DDBJ whole genome shotgun (WGS) entry which is preliminary data.</text>
</comment>
<evidence type="ECO:0000313" key="2">
    <source>
        <dbReference type="EMBL" id="RWX44205.1"/>
    </source>
</evidence>
<evidence type="ECO:0008006" key="4">
    <source>
        <dbReference type="Google" id="ProtNLM"/>
    </source>
</evidence>
<dbReference type="Pfam" id="PF11322">
    <property type="entry name" value="DUF3124"/>
    <property type="match status" value="1"/>
</dbReference>
<dbReference type="EMBL" id="MTKO01000100">
    <property type="protein sequence ID" value="RWX44205.1"/>
    <property type="molecule type" value="Genomic_DNA"/>
</dbReference>
<feature type="signal peptide" evidence="1">
    <location>
        <begin position="1"/>
        <end position="29"/>
    </location>
</feature>
<accession>A0A444IUE0</accession>
<gene>
    <name evidence="2" type="ORF">H206_01972</name>
</gene>
<dbReference type="Proteomes" id="UP000287853">
    <property type="component" value="Unassembled WGS sequence"/>
</dbReference>
<keyword evidence="3" id="KW-1185">Reference proteome</keyword>
<keyword evidence="1" id="KW-0732">Signal</keyword>
<evidence type="ECO:0000313" key="3">
    <source>
        <dbReference type="Proteomes" id="UP000287853"/>
    </source>
</evidence>
<dbReference type="AlphaFoldDB" id="A0A444IUE0"/>
<sequence>MRLFSKKSAIQAVVIMTALLFFGCSPQNEEPPSPVAPEEETVFIHDITITTGQTIFVPAYSEVHYAGKDLTMKLAVTLTIHNTDFTYPIIVTSVRYYNTRGKMVKEYLQKPQRLGPMASTDFFVDTGQQTGGVGTNFIVEWVAEQPVYEPVVETLMLSNSGTQGLSFTSSGRVIKHVEISH</sequence>
<name>A0A444IUE0_9BACT</name>
<proteinExistence type="predicted"/>
<dbReference type="InterPro" id="IPR021471">
    <property type="entry name" value="DUF3124"/>
</dbReference>
<evidence type="ECO:0000256" key="1">
    <source>
        <dbReference type="SAM" id="SignalP"/>
    </source>
</evidence>
<dbReference type="PROSITE" id="PS51257">
    <property type="entry name" value="PROKAR_LIPOPROTEIN"/>
    <property type="match status" value="1"/>
</dbReference>
<dbReference type="CDD" id="cd13120">
    <property type="entry name" value="BF2867_like_N"/>
    <property type="match status" value="1"/>
</dbReference>
<protein>
    <recommendedName>
        <fullName evidence="4">DUF3124 domain-containing protein</fullName>
    </recommendedName>
</protein>
<reference evidence="2 3" key="1">
    <citation type="submission" date="2017-01" db="EMBL/GenBank/DDBJ databases">
        <title>The cable genome- insights into the physiology and evolution of filamentous bacteria capable of sulfide oxidation via long distance electron transfer.</title>
        <authorList>
            <person name="Schreiber L."/>
            <person name="Bjerg J.T."/>
            <person name="Boggild A."/>
            <person name="Van De Vossenberg J."/>
            <person name="Meysman F."/>
            <person name="Nielsen L.P."/>
            <person name="Schramm A."/>
            <person name="Kjeldsen K.U."/>
        </authorList>
    </citation>
    <scope>NUCLEOTIDE SEQUENCE [LARGE SCALE GENOMIC DNA]</scope>
    <source>
        <strain evidence="2">MCF</strain>
    </source>
</reference>